<feature type="region of interest" description="Disordered" evidence="2">
    <location>
        <begin position="305"/>
        <end position="383"/>
    </location>
</feature>
<feature type="region of interest" description="Disordered" evidence="2">
    <location>
        <begin position="426"/>
        <end position="473"/>
    </location>
</feature>
<protein>
    <recommendedName>
        <fullName evidence="3">C2H2-type domain-containing protein</fullName>
    </recommendedName>
</protein>
<feature type="domain" description="C2H2-type" evidence="3">
    <location>
        <begin position="396"/>
        <end position="426"/>
    </location>
</feature>
<dbReference type="Pfam" id="PF15961">
    <property type="entry name" value="DUF4764"/>
    <property type="match status" value="2"/>
</dbReference>
<evidence type="ECO:0000256" key="1">
    <source>
        <dbReference type="PROSITE-ProRule" id="PRU00042"/>
    </source>
</evidence>
<comment type="caution">
    <text evidence="4">The sequence shown here is derived from an EMBL/GenBank/DDBJ whole genome shotgun (WGS) entry which is preliminary data.</text>
</comment>
<feature type="compositionally biased region" description="Acidic residues" evidence="2">
    <location>
        <begin position="362"/>
        <end position="376"/>
    </location>
</feature>
<name>A0A8J6F5B6_ELECQ</name>
<dbReference type="OrthoDB" id="5981545at2759"/>
<accession>A0A8J6F5B6</accession>
<keyword evidence="5" id="KW-1185">Reference proteome</keyword>
<dbReference type="EMBL" id="WNTK01000006">
    <property type="protein sequence ID" value="KAG9481877.1"/>
    <property type="molecule type" value="Genomic_DNA"/>
</dbReference>
<keyword evidence="1" id="KW-0862">Zinc</keyword>
<sequence>MAVQSEMRLETGGQVEEAVLSGGQAMGDVQSALNLVTRGQAVEAGHTGVILVPGGHLEETVYPELDLLTGGQVAEAVPSGMRHANGGQLKEPVHLGASRVNGGQLQLGVDVATEGGKLEESTCPAVVTALNLTKEAAQQAQETAEGMATQDHSLPHVVGTPGCGHPAFTAQATPLNDAAQQVKTAVHHVALRDGDPVSRILNHKPVKSIHIQVPGKQSADPVVLNLSTVHMKNAAPGLLGTQVVQIKSLGDSGQPLAVNSSSLESPFQIFVRQAQLSTGKPKAPDPNENAGESVEEHQSCVAHPQNGTRASCMADHSQKKGHKRKKSIKIKTRSGRISRPPKHKAKDYKFLKVGDLIQDSTSDSEDYSELSTDEDEKGAKQNTPCDTPYVVKNALFQCQTCEKSYMGKGGLSRHYRLYPSHGQMETPFVSDGKNNGESIVGGHSLPSVPKKPTPRPRKRLLEDPLNPDESSLPPLVAGSLEFESASTTCRGRRQLTGRRFGRPRKILSIASSEQNALTAKELIQQCEDAELKELVAPCLSERLSIHEFLLVKVAASLGISAEKIVKVSPPVKSFATEEQIVQSVEENEGLVEEMIPPSKRLKLDEQQIVSSTQEVARGNPPDTREAEQRADLAAVGEESVGIKDASCDDTINCNEQVVETLHPNIMEEKAVTLHTSTEPESIPCDLEQSLPETSPPLLSASFPESAESSQISSEHPEETASDAIQTQFIQDTQVSAADPALSAEVLPSSNASFQGADTLIPPNIAASDQCPEAFSFHRGNDLVFVHSLAETATGEALVIYDGMECPANTPLDTEVVLMEMK</sequence>
<dbReference type="InterPro" id="IPR039946">
    <property type="entry name" value="ZN839"/>
</dbReference>
<dbReference type="PANTHER" id="PTHR16116:SF5">
    <property type="entry name" value="ZINC FINGER PROTEIN 839"/>
    <property type="match status" value="1"/>
</dbReference>
<reference evidence="4" key="1">
    <citation type="thesis" date="2020" institute="ProQuest LLC" country="789 East Eisenhower Parkway, Ann Arbor, MI, USA">
        <title>Comparative Genomics and Chromosome Evolution.</title>
        <authorList>
            <person name="Mudd A.B."/>
        </authorList>
    </citation>
    <scope>NUCLEOTIDE SEQUENCE</scope>
    <source>
        <strain evidence="4">HN-11 Male</strain>
        <tissue evidence="4">Kidney and liver</tissue>
    </source>
</reference>
<dbReference type="InterPro" id="IPR013087">
    <property type="entry name" value="Znf_C2H2_type"/>
</dbReference>
<evidence type="ECO:0000259" key="3">
    <source>
        <dbReference type="PROSITE" id="PS50157"/>
    </source>
</evidence>
<evidence type="ECO:0000313" key="4">
    <source>
        <dbReference type="EMBL" id="KAG9481877.1"/>
    </source>
</evidence>
<feature type="compositionally biased region" description="Basic residues" evidence="2">
    <location>
        <begin position="319"/>
        <end position="346"/>
    </location>
</feature>
<evidence type="ECO:0000313" key="5">
    <source>
        <dbReference type="Proteomes" id="UP000770717"/>
    </source>
</evidence>
<dbReference type="AlphaFoldDB" id="A0A8J6F5B6"/>
<gene>
    <name evidence="4" type="ORF">GDO78_010875</name>
</gene>
<dbReference type="PROSITE" id="PS50157">
    <property type="entry name" value="ZINC_FINGER_C2H2_2"/>
    <property type="match status" value="1"/>
</dbReference>
<dbReference type="PANTHER" id="PTHR16116">
    <property type="entry name" value="ZINC FINGER PROTEIN 839"/>
    <property type="match status" value="1"/>
</dbReference>
<evidence type="ECO:0000256" key="2">
    <source>
        <dbReference type="SAM" id="MobiDB-lite"/>
    </source>
</evidence>
<keyword evidence="1" id="KW-0479">Metal-binding</keyword>
<feature type="region of interest" description="Disordered" evidence="2">
    <location>
        <begin position="672"/>
        <end position="721"/>
    </location>
</feature>
<dbReference type="GO" id="GO:0008270">
    <property type="term" value="F:zinc ion binding"/>
    <property type="evidence" value="ECO:0007669"/>
    <property type="project" value="UniProtKB-KW"/>
</dbReference>
<proteinExistence type="predicted"/>
<dbReference type="InterPro" id="IPR031885">
    <property type="entry name" value="DUF4764"/>
</dbReference>
<organism evidence="4 5">
    <name type="scientific">Eleutherodactylus coqui</name>
    <name type="common">Puerto Rican coqui</name>
    <dbReference type="NCBI Taxonomy" id="57060"/>
    <lineage>
        <taxon>Eukaryota</taxon>
        <taxon>Metazoa</taxon>
        <taxon>Chordata</taxon>
        <taxon>Craniata</taxon>
        <taxon>Vertebrata</taxon>
        <taxon>Euteleostomi</taxon>
        <taxon>Amphibia</taxon>
        <taxon>Batrachia</taxon>
        <taxon>Anura</taxon>
        <taxon>Neobatrachia</taxon>
        <taxon>Hyloidea</taxon>
        <taxon>Eleutherodactylidae</taxon>
        <taxon>Eleutherodactylinae</taxon>
        <taxon>Eleutherodactylus</taxon>
        <taxon>Eleutherodactylus</taxon>
    </lineage>
</organism>
<dbReference type="Proteomes" id="UP000770717">
    <property type="component" value="Unassembled WGS sequence"/>
</dbReference>
<keyword evidence="1" id="KW-0863">Zinc-finger</keyword>